<dbReference type="AlphaFoldDB" id="A0A0D0BNI6"/>
<proteinExistence type="predicted"/>
<feature type="compositionally biased region" description="Low complexity" evidence="1">
    <location>
        <begin position="85"/>
        <end position="94"/>
    </location>
</feature>
<reference evidence="2 3" key="1">
    <citation type="submission" date="2014-04" db="EMBL/GenBank/DDBJ databases">
        <title>Evolutionary Origins and Diversification of the Mycorrhizal Mutualists.</title>
        <authorList>
            <consortium name="DOE Joint Genome Institute"/>
            <consortium name="Mycorrhizal Genomics Consortium"/>
            <person name="Kohler A."/>
            <person name="Kuo A."/>
            <person name="Nagy L.G."/>
            <person name="Floudas D."/>
            <person name="Copeland A."/>
            <person name="Barry K.W."/>
            <person name="Cichocki N."/>
            <person name="Veneault-Fourrey C."/>
            <person name="LaButti K."/>
            <person name="Lindquist E.A."/>
            <person name="Lipzen A."/>
            <person name="Lundell T."/>
            <person name="Morin E."/>
            <person name="Murat C."/>
            <person name="Riley R."/>
            <person name="Ohm R."/>
            <person name="Sun H."/>
            <person name="Tunlid A."/>
            <person name="Henrissat B."/>
            <person name="Grigoriev I.V."/>
            <person name="Hibbett D.S."/>
            <person name="Martin F."/>
        </authorList>
    </citation>
    <scope>NUCLEOTIDE SEQUENCE [LARGE SCALE GENOMIC DNA]</scope>
    <source>
        <strain evidence="2 3">FD-317 M1</strain>
    </source>
</reference>
<feature type="compositionally biased region" description="Basic and acidic residues" evidence="1">
    <location>
        <begin position="59"/>
        <end position="71"/>
    </location>
</feature>
<evidence type="ECO:0000313" key="2">
    <source>
        <dbReference type="EMBL" id="KIK56511.1"/>
    </source>
</evidence>
<protein>
    <submittedName>
        <fullName evidence="2">Uncharacterized protein</fullName>
    </submittedName>
</protein>
<organism evidence="2 3">
    <name type="scientific">Collybiopsis luxurians FD-317 M1</name>
    <dbReference type="NCBI Taxonomy" id="944289"/>
    <lineage>
        <taxon>Eukaryota</taxon>
        <taxon>Fungi</taxon>
        <taxon>Dikarya</taxon>
        <taxon>Basidiomycota</taxon>
        <taxon>Agaricomycotina</taxon>
        <taxon>Agaricomycetes</taxon>
        <taxon>Agaricomycetidae</taxon>
        <taxon>Agaricales</taxon>
        <taxon>Marasmiineae</taxon>
        <taxon>Omphalotaceae</taxon>
        <taxon>Collybiopsis</taxon>
        <taxon>Collybiopsis luxurians</taxon>
    </lineage>
</organism>
<name>A0A0D0BNI6_9AGAR</name>
<feature type="compositionally biased region" description="Basic and acidic residues" evidence="1">
    <location>
        <begin position="13"/>
        <end position="33"/>
    </location>
</feature>
<feature type="region of interest" description="Disordered" evidence="1">
    <location>
        <begin position="1"/>
        <end position="107"/>
    </location>
</feature>
<keyword evidence="3" id="KW-1185">Reference proteome</keyword>
<feature type="compositionally biased region" description="Basic and acidic residues" evidence="1">
    <location>
        <begin position="41"/>
        <end position="52"/>
    </location>
</feature>
<evidence type="ECO:0000313" key="3">
    <source>
        <dbReference type="Proteomes" id="UP000053593"/>
    </source>
</evidence>
<sequence length="181" mass="19698">MIIPSTVPTLMHSGEHMEGSPRVPKEPELRGLEAHWNARGRMQESNREDGDRRKKAGRKAGEGNGGKEERRKTRSIKKIPGHSGSESPFTCSPSFPSPSPSPSSTSIQVNSFDSILTAGVNTRKGMTAGSKGYTLHRIERCSSMGIVGVEKGAYHSSFVPRCLSTITIVMTSRPDQWYAVA</sequence>
<dbReference type="EMBL" id="KN834797">
    <property type="protein sequence ID" value="KIK56511.1"/>
    <property type="molecule type" value="Genomic_DNA"/>
</dbReference>
<accession>A0A0D0BNI6</accession>
<dbReference type="HOGENOM" id="CLU_1489191_0_0_1"/>
<evidence type="ECO:0000256" key="1">
    <source>
        <dbReference type="SAM" id="MobiDB-lite"/>
    </source>
</evidence>
<dbReference type="Proteomes" id="UP000053593">
    <property type="component" value="Unassembled WGS sequence"/>
</dbReference>
<gene>
    <name evidence="2" type="ORF">GYMLUDRAFT_263614</name>
</gene>